<dbReference type="PANTHER" id="PTHR33171:SF17">
    <property type="entry name" value="LARA-LIKE N-TERMINAL DOMAIN-CONTAINING PROTEIN"/>
    <property type="match status" value="1"/>
</dbReference>
<dbReference type="RefSeq" id="WP_095416320.1">
    <property type="nucleotide sequence ID" value="NZ_CP018477.1"/>
</dbReference>
<dbReference type="OrthoDB" id="240996at2"/>
<dbReference type="InterPro" id="IPR018657">
    <property type="entry name" value="LarA-like_N"/>
</dbReference>
<evidence type="ECO:0000259" key="1">
    <source>
        <dbReference type="Pfam" id="PF09861"/>
    </source>
</evidence>
<dbReference type="Pfam" id="PF09861">
    <property type="entry name" value="Lar_N"/>
    <property type="match status" value="1"/>
</dbReference>
<gene>
    <name evidence="2" type="ORF">THTE_3957</name>
</gene>
<sequence>MAYRVHFGAEQYVELPELPSIWQAEPPGATAQQVPDLEAAIRDALEGPLGLPALSECLTGDDTVVLAVRRGTPCSDAIISTVVQAVLDRLTPSQPVTILRTEADAAAQRGDPRHLLSPEHARRVIIKTHQAHKAEDLAYLARLEDGRVLRLNRVLVEADVVIPIGWTQSRGTWNRYSAFGAIFPAFADHSAQQRHWREVVERVRYRKLKRMGKIRASPIRAAGSLSREADWLLGTQFALEAVPGPLGKVLRVMAGDVQRVAKESREEFLRQWGLPVQRQSDVVIAGVDHNPAHSAWENLAQAAWAAARLVNPRGQIILLADWETPGGSSPAVGLSPSEVATRGSWTDVLQELGDPVVPFWLLSRVRRRASLCVWSPRPVSQSLWREWIDWLGIETSNRVEVLERWVRSARSVTLLSHATLVCPQRMSPPPRAPDR</sequence>
<keyword evidence="3" id="KW-1185">Reference proteome</keyword>
<dbReference type="EMBL" id="CP018477">
    <property type="protein sequence ID" value="ASV76558.1"/>
    <property type="molecule type" value="Genomic_DNA"/>
</dbReference>
<proteinExistence type="predicted"/>
<organism evidence="2 3">
    <name type="scientific">Thermogutta terrifontis</name>
    <dbReference type="NCBI Taxonomy" id="1331910"/>
    <lineage>
        <taxon>Bacteria</taxon>
        <taxon>Pseudomonadati</taxon>
        <taxon>Planctomycetota</taxon>
        <taxon>Planctomycetia</taxon>
        <taxon>Pirellulales</taxon>
        <taxon>Thermoguttaceae</taxon>
        <taxon>Thermogutta</taxon>
    </lineage>
</organism>
<dbReference type="Gene3D" id="3.40.50.11440">
    <property type="match status" value="1"/>
</dbReference>
<feature type="domain" description="LarA-like N-terminal" evidence="1">
    <location>
        <begin position="31"/>
        <end position="166"/>
    </location>
</feature>
<dbReference type="Proteomes" id="UP000215086">
    <property type="component" value="Chromosome"/>
</dbReference>
<protein>
    <recommendedName>
        <fullName evidence="1">LarA-like N-terminal domain-containing protein</fullName>
    </recommendedName>
</protein>
<name>A0A286RKU0_9BACT</name>
<dbReference type="PANTHER" id="PTHR33171">
    <property type="entry name" value="LAR_N DOMAIN-CONTAINING PROTEIN"/>
    <property type="match status" value="1"/>
</dbReference>
<dbReference type="InterPro" id="IPR048068">
    <property type="entry name" value="LarA-like"/>
</dbReference>
<evidence type="ECO:0000313" key="3">
    <source>
        <dbReference type="Proteomes" id="UP000215086"/>
    </source>
</evidence>
<dbReference type="KEGG" id="ttf:THTE_3957"/>
<accession>A0A286RKU0</accession>
<dbReference type="GO" id="GO:0050043">
    <property type="term" value="F:lactate racemase activity"/>
    <property type="evidence" value="ECO:0007669"/>
    <property type="project" value="InterPro"/>
</dbReference>
<reference evidence="2 3" key="1">
    <citation type="journal article" name="Front. Microbiol.">
        <title>Sugar Metabolism of the First Thermophilic Planctomycete Thermogutta terrifontis: Comparative Genomic and Transcriptomic Approaches.</title>
        <authorList>
            <person name="Elcheninov A.G."/>
            <person name="Menzel P."/>
            <person name="Gudbergsdottir S.R."/>
            <person name="Slesarev A.I."/>
            <person name="Kadnikov V.V."/>
            <person name="Krogh A."/>
            <person name="Bonch-Osmolovskaya E.A."/>
            <person name="Peng X."/>
            <person name="Kublanov I.V."/>
        </authorList>
    </citation>
    <scope>NUCLEOTIDE SEQUENCE [LARGE SCALE GENOMIC DNA]</scope>
    <source>
        <strain evidence="2 3">R1</strain>
    </source>
</reference>
<evidence type="ECO:0000313" key="2">
    <source>
        <dbReference type="EMBL" id="ASV76558.1"/>
    </source>
</evidence>
<dbReference type="AlphaFoldDB" id="A0A286RKU0"/>